<gene>
    <name evidence="3" type="ORF">FA15DRAFT_174158</name>
</gene>
<keyword evidence="4" id="KW-1185">Reference proteome</keyword>
<proteinExistence type="predicted"/>
<organism evidence="3 4">
    <name type="scientific">Coprinopsis marcescibilis</name>
    <name type="common">Agaric fungus</name>
    <name type="synonym">Psathyrella marcescibilis</name>
    <dbReference type="NCBI Taxonomy" id="230819"/>
    <lineage>
        <taxon>Eukaryota</taxon>
        <taxon>Fungi</taxon>
        <taxon>Dikarya</taxon>
        <taxon>Basidiomycota</taxon>
        <taxon>Agaricomycotina</taxon>
        <taxon>Agaricomycetes</taxon>
        <taxon>Agaricomycetidae</taxon>
        <taxon>Agaricales</taxon>
        <taxon>Agaricineae</taxon>
        <taxon>Psathyrellaceae</taxon>
        <taxon>Coprinopsis</taxon>
    </lineage>
</organism>
<evidence type="ECO:0000256" key="1">
    <source>
        <dbReference type="SAM" id="MobiDB-lite"/>
    </source>
</evidence>
<name>A0A5C3KH33_COPMA</name>
<evidence type="ECO:0008006" key="5">
    <source>
        <dbReference type="Google" id="ProtNLM"/>
    </source>
</evidence>
<evidence type="ECO:0000313" key="4">
    <source>
        <dbReference type="Proteomes" id="UP000307440"/>
    </source>
</evidence>
<sequence>MPSSTTPTLIALFLFRVSPATSKVYSQELEITTSIWLGSEASKSVSRQDPCMGFGVSGPRTVIIHVGCNNQKSNTHATRSNTVGPARESHPNAPYTTRLSTLPPVAG</sequence>
<reference evidence="3 4" key="1">
    <citation type="journal article" date="2019" name="Nat. Ecol. Evol.">
        <title>Megaphylogeny resolves global patterns of mushroom evolution.</title>
        <authorList>
            <person name="Varga T."/>
            <person name="Krizsan K."/>
            <person name="Foldi C."/>
            <person name="Dima B."/>
            <person name="Sanchez-Garcia M."/>
            <person name="Sanchez-Ramirez S."/>
            <person name="Szollosi G.J."/>
            <person name="Szarkandi J.G."/>
            <person name="Papp V."/>
            <person name="Albert L."/>
            <person name="Andreopoulos W."/>
            <person name="Angelini C."/>
            <person name="Antonin V."/>
            <person name="Barry K.W."/>
            <person name="Bougher N.L."/>
            <person name="Buchanan P."/>
            <person name="Buyck B."/>
            <person name="Bense V."/>
            <person name="Catcheside P."/>
            <person name="Chovatia M."/>
            <person name="Cooper J."/>
            <person name="Damon W."/>
            <person name="Desjardin D."/>
            <person name="Finy P."/>
            <person name="Geml J."/>
            <person name="Haridas S."/>
            <person name="Hughes K."/>
            <person name="Justo A."/>
            <person name="Karasinski D."/>
            <person name="Kautmanova I."/>
            <person name="Kiss B."/>
            <person name="Kocsube S."/>
            <person name="Kotiranta H."/>
            <person name="LaButti K.M."/>
            <person name="Lechner B.E."/>
            <person name="Liimatainen K."/>
            <person name="Lipzen A."/>
            <person name="Lukacs Z."/>
            <person name="Mihaltcheva S."/>
            <person name="Morgado L.N."/>
            <person name="Niskanen T."/>
            <person name="Noordeloos M.E."/>
            <person name="Ohm R.A."/>
            <person name="Ortiz-Santana B."/>
            <person name="Ovrebo C."/>
            <person name="Racz N."/>
            <person name="Riley R."/>
            <person name="Savchenko A."/>
            <person name="Shiryaev A."/>
            <person name="Soop K."/>
            <person name="Spirin V."/>
            <person name="Szebenyi C."/>
            <person name="Tomsovsky M."/>
            <person name="Tulloss R.E."/>
            <person name="Uehling J."/>
            <person name="Grigoriev I.V."/>
            <person name="Vagvolgyi C."/>
            <person name="Papp T."/>
            <person name="Martin F.M."/>
            <person name="Miettinen O."/>
            <person name="Hibbett D.S."/>
            <person name="Nagy L.G."/>
        </authorList>
    </citation>
    <scope>NUCLEOTIDE SEQUENCE [LARGE SCALE GENOMIC DNA]</scope>
    <source>
        <strain evidence="3 4">CBS 121175</strain>
    </source>
</reference>
<evidence type="ECO:0000256" key="2">
    <source>
        <dbReference type="SAM" id="SignalP"/>
    </source>
</evidence>
<dbReference type="Proteomes" id="UP000307440">
    <property type="component" value="Unassembled WGS sequence"/>
</dbReference>
<dbReference type="EMBL" id="ML210339">
    <property type="protein sequence ID" value="TFK19461.1"/>
    <property type="molecule type" value="Genomic_DNA"/>
</dbReference>
<accession>A0A5C3KH33</accession>
<feature type="region of interest" description="Disordered" evidence="1">
    <location>
        <begin position="72"/>
        <end position="107"/>
    </location>
</feature>
<protein>
    <recommendedName>
        <fullName evidence="5">Secreted protein</fullName>
    </recommendedName>
</protein>
<feature type="chain" id="PRO_5022965752" description="Secreted protein" evidence="2">
    <location>
        <begin position="23"/>
        <end position="107"/>
    </location>
</feature>
<keyword evidence="2" id="KW-0732">Signal</keyword>
<dbReference type="AlphaFoldDB" id="A0A5C3KH33"/>
<evidence type="ECO:0000313" key="3">
    <source>
        <dbReference type="EMBL" id="TFK19461.1"/>
    </source>
</evidence>
<feature type="compositionally biased region" description="Polar residues" evidence="1">
    <location>
        <begin position="72"/>
        <end position="83"/>
    </location>
</feature>
<feature type="signal peptide" evidence="2">
    <location>
        <begin position="1"/>
        <end position="22"/>
    </location>
</feature>